<dbReference type="Proteomes" id="UP000008633">
    <property type="component" value="Chromosome"/>
</dbReference>
<reference evidence="1 2" key="1">
    <citation type="journal article" date="2011" name="Stand. Genomic Sci.">
        <title>Complete genome sequence of Nitratifractor salsuginis type strain (E9I37-1).</title>
        <authorList>
            <person name="Anderson I."/>
            <person name="Sikorski J."/>
            <person name="Zeytun A."/>
            <person name="Nolan M."/>
            <person name="Lapidus A."/>
            <person name="Lucas S."/>
            <person name="Hammon N."/>
            <person name="Deshpande S."/>
            <person name="Cheng J.F."/>
            <person name="Tapia R."/>
            <person name="Han C."/>
            <person name="Goodwin L."/>
            <person name="Pitluck S."/>
            <person name="Liolios K."/>
            <person name="Pagani I."/>
            <person name="Ivanova N."/>
            <person name="Huntemann M."/>
            <person name="Mavromatis K."/>
            <person name="Ovchinikova G."/>
            <person name="Pati A."/>
            <person name="Chen A."/>
            <person name="Palaniappan K."/>
            <person name="Land M."/>
            <person name="Hauser L."/>
            <person name="Brambilla E.M."/>
            <person name="Ngatchou-Djao O.D."/>
            <person name="Rohde M."/>
            <person name="Tindall B.J."/>
            <person name="Goker M."/>
            <person name="Detter J.C."/>
            <person name="Woyke T."/>
            <person name="Bristow J."/>
            <person name="Eisen J.A."/>
            <person name="Markowitz V."/>
            <person name="Hugenholtz P."/>
            <person name="Klenk H.P."/>
            <person name="Kyrpides N.C."/>
        </authorList>
    </citation>
    <scope>NUCLEOTIDE SEQUENCE [LARGE SCALE GENOMIC DNA]</scope>
    <source>
        <strain evidence="2">DSM 16511 / JCM 12458 / E9I37-1</strain>
    </source>
</reference>
<name>E6X1R7_NITSE</name>
<reference evidence="2" key="2">
    <citation type="submission" date="2011-01" db="EMBL/GenBank/DDBJ databases">
        <title>The complete genome of Nitratifractor salsuginis DSM 16511.</title>
        <authorList>
            <consortium name="US DOE Joint Genome Institute (JGI-PGF)"/>
            <person name="Lucas S."/>
            <person name="Copeland A."/>
            <person name="Lapidus A."/>
            <person name="Bruce D."/>
            <person name="Goodwin L."/>
            <person name="Pitluck S."/>
            <person name="Kyrpides N."/>
            <person name="Mavromatis K."/>
            <person name="Ivanova N."/>
            <person name="Mikhailova N."/>
            <person name="Zeytun A."/>
            <person name="Detter J.C."/>
            <person name="Tapia R."/>
            <person name="Han C."/>
            <person name="Land M."/>
            <person name="Hauser L."/>
            <person name="Markowitz V."/>
            <person name="Cheng J.-F."/>
            <person name="Hugenholtz P."/>
            <person name="Woyke T."/>
            <person name="Wu D."/>
            <person name="Tindall B."/>
            <person name="Schuetze A."/>
            <person name="Brambilla E."/>
            <person name="Klenk H.-P."/>
            <person name="Eisen J.A."/>
        </authorList>
    </citation>
    <scope>NUCLEOTIDE SEQUENCE [LARGE SCALE GENOMIC DNA]</scope>
    <source>
        <strain evidence="2">DSM 16511 / JCM 12458 / E9I37-1</strain>
    </source>
</reference>
<dbReference type="AlphaFoldDB" id="E6X1R7"/>
<keyword evidence="2" id="KW-1185">Reference proteome</keyword>
<dbReference type="EMBL" id="CP002452">
    <property type="protein sequence ID" value="ADV47058.1"/>
    <property type="molecule type" value="Genomic_DNA"/>
</dbReference>
<dbReference type="Pfam" id="PF04404">
    <property type="entry name" value="ERF"/>
    <property type="match status" value="1"/>
</dbReference>
<dbReference type="STRING" id="749222.Nitsa_1813"/>
<dbReference type="eggNOG" id="ENOG5032RPD">
    <property type="taxonomic scope" value="Bacteria"/>
</dbReference>
<dbReference type="RefSeq" id="WP_013554743.1">
    <property type="nucleotide sequence ID" value="NC_014935.1"/>
</dbReference>
<dbReference type="HOGENOM" id="CLU_102104_1_0_7"/>
<gene>
    <name evidence="1" type="ordered locus">Nitsa_1813</name>
</gene>
<accession>E6X1R7</accession>
<dbReference type="KEGG" id="nsa:Nitsa_1813"/>
<sequence>MKWSEQINEIAKALNACQKELKDVFKNADGYGYKYAPLDKVYDEVRPKMTKHGLSLTHSKSFNRETNTIELRSLLMHESGQWIEYHGSLPFASMKGMNDYQSAGSGFTYLERYQTSTIFGITSDEDNDAQGDQQEPTITDDQAATLDHEIGAAGVDRNKFLQFFGIGDLSELPASRYGQAMKMIQKKKKVAA</sequence>
<dbReference type="InterPro" id="IPR007499">
    <property type="entry name" value="ERF_bacteria_virus"/>
</dbReference>
<evidence type="ECO:0000313" key="1">
    <source>
        <dbReference type="EMBL" id="ADV47058.1"/>
    </source>
</evidence>
<proteinExistence type="predicted"/>
<protein>
    <submittedName>
        <fullName evidence="1">ERF family protein</fullName>
    </submittedName>
</protein>
<organism evidence="1 2">
    <name type="scientific">Nitratifractor salsuginis (strain DSM 16511 / JCM 12458 / E9I37-1)</name>
    <dbReference type="NCBI Taxonomy" id="749222"/>
    <lineage>
        <taxon>Bacteria</taxon>
        <taxon>Pseudomonadati</taxon>
        <taxon>Campylobacterota</taxon>
        <taxon>Epsilonproteobacteria</taxon>
        <taxon>Campylobacterales</taxon>
        <taxon>Sulfurovaceae</taxon>
        <taxon>Nitratifractor</taxon>
    </lineage>
</organism>
<evidence type="ECO:0000313" key="2">
    <source>
        <dbReference type="Proteomes" id="UP000008633"/>
    </source>
</evidence>